<dbReference type="RefSeq" id="WP_129598763.1">
    <property type="nucleotide sequence ID" value="NZ_SBLB01000001.1"/>
</dbReference>
<comment type="caution">
    <text evidence="1">The sequence shown here is derived from an EMBL/GenBank/DDBJ whole genome shotgun (WGS) entry which is preliminary data.</text>
</comment>
<accession>A0A4Q2USC9</accession>
<dbReference type="Proteomes" id="UP000290407">
    <property type="component" value="Unassembled WGS sequence"/>
</dbReference>
<dbReference type="EMBL" id="SBLB01000001">
    <property type="protein sequence ID" value="RYC70655.1"/>
    <property type="molecule type" value="Genomic_DNA"/>
</dbReference>
<sequence>MSCYNPYELLGQLSPEQLQGLGIEGLGDTVHLTPPSSCGCGPTSPPPVTGYPSYQAPNLSGIELRRQGDELQYRVTTASVWTSLGTISNNPIQDVDYIEIFENELSK</sequence>
<reference evidence="1 2" key="1">
    <citation type="submission" date="2019-01" db="EMBL/GenBank/DDBJ databases">
        <title>Spirosoma flava sp. nov., a propanil-degrading bacterium isolated from herbicide-contaminated soil.</title>
        <authorList>
            <person name="Zhang L."/>
            <person name="Jiang J.-D."/>
        </authorList>
    </citation>
    <scope>NUCLEOTIDE SEQUENCE [LARGE SCALE GENOMIC DNA]</scope>
    <source>
        <strain evidence="1 2">TY50</strain>
    </source>
</reference>
<name>A0A4Q2USC9_9BACT</name>
<gene>
    <name evidence="1" type="ORF">EQG79_00450</name>
</gene>
<proteinExistence type="predicted"/>
<evidence type="ECO:0000313" key="2">
    <source>
        <dbReference type="Proteomes" id="UP000290407"/>
    </source>
</evidence>
<keyword evidence="2" id="KW-1185">Reference proteome</keyword>
<organism evidence="1 2">
    <name type="scientific">Spirosoma sordidisoli</name>
    <dbReference type="NCBI Taxonomy" id="2502893"/>
    <lineage>
        <taxon>Bacteria</taxon>
        <taxon>Pseudomonadati</taxon>
        <taxon>Bacteroidota</taxon>
        <taxon>Cytophagia</taxon>
        <taxon>Cytophagales</taxon>
        <taxon>Cytophagaceae</taxon>
        <taxon>Spirosoma</taxon>
    </lineage>
</organism>
<protein>
    <submittedName>
        <fullName evidence="1">Uncharacterized protein</fullName>
    </submittedName>
</protein>
<dbReference type="AlphaFoldDB" id="A0A4Q2USC9"/>
<evidence type="ECO:0000313" key="1">
    <source>
        <dbReference type="EMBL" id="RYC70655.1"/>
    </source>
</evidence>